<dbReference type="InterPro" id="IPR039417">
    <property type="entry name" value="Peptidase_C1A_papain-like"/>
</dbReference>
<dbReference type="InterPro" id="IPR000169">
    <property type="entry name" value="Pept_cys_AS"/>
</dbReference>
<dbReference type="PANTHER" id="PTHR12411">
    <property type="entry name" value="CYSTEINE PROTEASE FAMILY C1-RELATED"/>
    <property type="match status" value="1"/>
</dbReference>
<evidence type="ECO:0008006" key="12">
    <source>
        <dbReference type="Google" id="ProtNLM"/>
    </source>
</evidence>
<dbReference type="InterPro" id="IPR013128">
    <property type="entry name" value="Peptidase_C1A"/>
</dbReference>
<evidence type="ECO:0000313" key="11">
    <source>
        <dbReference type="Proteomes" id="UP000410492"/>
    </source>
</evidence>
<dbReference type="PROSITE" id="PS00139">
    <property type="entry name" value="THIOL_PROTEASE_CYS"/>
    <property type="match status" value="1"/>
</dbReference>
<dbReference type="FunFam" id="3.90.70.10:FF:000006">
    <property type="entry name" value="Cathepsin S"/>
    <property type="match status" value="1"/>
</dbReference>
<dbReference type="InterPro" id="IPR013201">
    <property type="entry name" value="Prot_inhib_I29"/>
</dbReference>
<feature type="domain" description="Cathepsin propeptide inhibitor" evidence="9">
    <location>
        <begin position="33"/>
        <end position="93"/>
    </location>
</feature>
<evidence type="ECO:0000259" key="9">
    <source>
        <dbReference type="SMART" id="SM00848"/>
    </source>
</evidence>
<dbReference type="InterPro" id="IPR000668">
    <property type="entry name" value="Peptidase_C1A_C"/>
</dbReference>
<dbReference type="Pfam" id="PF00112">
    <property type="entry name" value="Peptidase_C1"/>
    <property type="match status" value="1"/>
</dbReference>
<dbReference type="InterPro" id="IPR025661">
    <property type="entry name" value="Pept_asp_AS"/>
</dbReference>
<dbReference type="GO" id="GO:0008234">
    <property type="term" value="F:cysteine-type peptidase activity"/>
    <property type="evidence" value="ECO:0007669"/>
    <property type="project" value="UniProtKB-KW"/>
</dbReference>
<evidence type="ECO:0000256" key="2">
    <source>
        <dbReference type="ARBA" id="ARBA00022670"/>
    </source>
</evidence>
<dbReference type="GO" id="GO:0006508">
    <property type="term" value="P:proteolysis"/>
    <property type="evidence" value="ECO:0007669"/>
    <property type="project" value="UniProtKB-KW"/>
</dbReference>
<dbReference type="CDD" id="cd02248">
    <property type="entry name" value="Peptidase_C1A"/>
    <property type="match status" value="1"/>
</dbReference>
<evidence type="ECO:0000313" key="10">
    <source>
        <dbReference type="EMBL" id="VEN51726.1"/>
    </source>
</evidence>
<dbReference type="InterPro" id="IPR038765">
    <property type="entry name" value="Papain-like_cys_pep_sf"/>
</dbReference>
<protein>
    <recommendedName>
        <fullName evidence="12">Gut cathepsin L-like cysteine protease</fullName>
    </recommendedName>
</protein>
<evidence type="ECO:0000256" key="4">
    <source>
        <dbReference type="ARBA" id="ARBA00022807"/>
    </source>
</evidence>
<evidence type="ECO:0000256" key="7">
    <source>
        <dbReference type="SAM" id="SignalP"/>
    </source>
</evidence>
<evidence type="ECO:0000256" key="6">
    <source>
        <dbReference type="ARBA" id="ARBA00023157"/>
    </source>
</evidence>
<dbReference type="PRINTS" id="PR00705">
    <property type="entry name" value="PAPAIN"/>
</dbReference>
<dbReference type="AlphaFoldDB" id="A0A653CV51"/>
<gene>
    <name evidence="10" type="ORF">CALMAC_LOCUS12103</name>
</gene>
<keyword evidence="6" id="KW-1015">Disulfide bond</keyword>
<dbReference type="EMBL" id="CAACVG010008996">
    <property type="protein sequence ID" value="VEN51726.1"/>
    <property type="molecule type" value="Genomic_DNA"/>
</dbReference>
<keyword evidence="4" id="KW-0788">Thiol protease</keyword>
<dbReference type="OrthoDB" id="10253408at2759"/>
<dbReference type="Proteomes" id="UP000410492">
    <property type="component" value="Unassembled WGS sequence"/>
</dbReference>
<feature type="signal peptide" evidence="7">
    <location>
        <begin position="1"/>
        <end position="26"/>
    </location>
</feature>
<dbReference type="SMART" id="SM00645">
    <property type="entry name" value="Pept_C1"/>
    <property type="match status" value="1"/>
</dbReference>
<comment type="similarity">
    <text evidence="1">Belongs to the peptidase C1 family.</text>
</comment>
<name>A0A653CV51_CALMS</name>
<dbReference type="SMART" id="SM00848">
    <property type="entry name" value="Inhibitor_I29"/>
    <property type="match status" value="1"/>
</dbReference>
<dbReference type="PROSITE" id="PS00640">
    <property type="entry name" value="THIOL_PROTEASE_ASN"/>
    <property type="match status" value="1"/>
</dbReference>
<dbReference type="Gene3D" id="3.90.70.10">
    <property type="entry name" value="Cysteine proteinases"/>
    <property type="match status" value="1"/>
</dbReference>
<proteinExistence type="inferred from homology"/>
<evidence type="ECO:0000259" key="8">
    <source>
        <dbReference type="SMART" id="SM00645"/>
    </source>
</evidence>
<organism evidence="10 11">
    <name type="scientific">Callosobruchus maculatus</name>
    <name type="common">Southern cowpea weevil</name>
    <name type="synonym">Pulse bruchid</name>
    <dbReference type="NCBI Taxonomy" id="64391"/>
    <lineage>
        <taxon>Eukaryota</taxon>
        <taxon>Metazoa</taxon>
        <taxon>Ecdysozoa</taxon>
        <taxon>Arthropoda</taxon>
        <taxon>Hexapoda</taxon>
        <taxon>Insecta</taxon>
        <taxon>Pterygota</taxon>
        <taxon>Neoptera</taxon>
        <taxon>Endopterygota</taxon>
        <taxon>Coleoptera</taxon>
        <taxon>Polyphaga</taxon>
        <taxon>Cucujiformia</taxon>
        <taxon>Chrysomeloidea</taxon>
        <taxon>Chrysomelidae</taxon>
        <taxon>Bruchinae</taxon>
        <taxon>Bruchini</taxon>
        <taxon>Callosobruchus</taxon>
    </lineage>
</organism>
<accession>A0A653CV51</accession>
<feature type="domain" description="Peptidase C1A papain C-terminal" evidence="8">
    <location>
        <begin position="120"/>
        <end position="332"/>
    </location>
</feature>
<sequence length="333" mass="37713">MSYFSIVHFRKMKLLLVAVLVLVADALSVKEEWQQFKLDYGKTYRSLVEEKLRFSIFQDNVRKIKEHNGEYDKGVVSYAMKVTQFADMTEREFMDLLKTQSKGLKSLKTGEVFDSTGIEAADSIDWREKGAVTEVKNQLRCGSCWAFSAVGAMEGQIFLKNGSLESLSPQNLVDCATSVYNNDGCNGGLMDNAFQYVIKNGIETEQKYPYKGVDEKCRQKEHTHKFRKYLDIDPDEKDIAKALSARGPISAAMEASRLPFYSHGIVDGKSKCSNHPSDLNHGVLLVGYQTEGDDDYWIVKNSWGTDWGEQGYFKLRRNVNACGIKYVTSFPQL</sequence>
<evidence type="ECO:0000256" key="3">
    <source>
        <dbReference type="ARBA" id="ARBA00022801"/>
    </source>
</evidence>
<feature type="chain" id="PRO_5024849573" description="Gut cathepsin L-like cysteine protease" evidence="7">
    <location>
        <begin position="27"/>
        <end position="333"/>
    </location>
</feature>
<dbReference type="Pfam" id="PF08246">
    <property type="entry name" value="Inhibitor_I29"/>
    <property type="match status" value="1"/>
</dbReference>
<keyword evidence="2" id="KW-0645">Protease</keyword>
<evidence type="ECO:0000256" key="1">
    <source>
        <dbReference type="ARBA" id="ARBA00008455"/>
    </source>
</evidence>
<keyword evidence="5" id="KW-0865">Zymogen</keyword>
<reference evidence="10 11" key="1">
    <citation type="submission" date="2019-01" db="EMBL/GenBank/DDBJ databases">
        <authorList>
            <person name="Sayadi A."/>
        </authorList>
    </citation>
    <scope>NUCLEOTIDE SEQUENCE [LARGE SCALE GENOMIC DNA]</scope>
</reference>
<keyword evidence="3" id="KW-0378">Hydrolase</keyword>
<dbReference type="SUPFAM" id="SSF54001">
    <property type="entry name" value="Cysteine proteinases"/>
    <property type="match status" value="1"/>
</dbReference>
<evidence type="ECO:0000256" key="5">
    <source>
        <dbReference type="ARBA" id="ARBA00023145"/>
    </source>
</evidence>
<keyword evidence="11" id="KW-1185">Reference proteome</keyword>
<keyword evidence="7" id="KW-0732">Signal</keyword>